<feature type="domain" description="ABC transmembrane type-1" evidence="8">
    <location>
        <begin position="91"/>
        <end position="303"/>
    </location>
</feature>
<dbReference type="InterPro" id="IPR035906">
    <property type="entry name" value="MetI-like_sf"/>
</dbReference>
<evidence type="ECO:0000256" key="4">
    <source>
        <dbReference type="ARBA" id="ARBA00022692"/>
    </source>
</evidence>
<feature type="transmembrane region" description="Helical" evidence="7">
    <location>
        <begin position="129"/>
        <end position="148"/>
    </location>
</feature>
<dbReference type="Gene3D" id="1.10.3720.10">
    <property type="entry name" value="MetI-like"/>
    <property type="match status" value="1"/>
</dbReference>
<comment type="subcellular location">
    <subcellularLocation>
        <location evidence="1 7">Cell membrane</location>
        <topology evidence="1 7">Multi-pass membrane protein</topology>
    </subcellularLocation>
</comment>
<evidence type="ECO:0000256" key="1">
    <source>
        <dbReference type="ARBA" id="ARBA00004651"/>
    </source>
</evidence>
<proteinExistence type="inferred from homology"/>
<evidence type="ECO:0000256" key="3">
    <source>
        <dbReference type="ARBA" id="ARBA00022475"/>
    </source>
</evidence>
<keyword evidence="3" id="KW-1003">Cell membrane</keyword>
<keyword evidence="2 7" id="KW-0813">Transport</keyword>
<feature type="transmembrane region" description="Helical" evidence="7">
    <location>
        <begin position="235"/>
        <end position="256"/>
    </location>
</feature>
<dbReference type="EMBL" id="CP159218">
    <property type="protein sequence ID" value="XCG63348.1"/>
    <property type="molecule type" value="Genomic_DNA"/>
</dbReference>
<evidence type="ECO:0000256" key="6">
    <source>
        <dbReference type="ARBA" id="ARBA00023136"/>
    </source>
</evidence>
<evidence type="ECO:0000256" key="5">
    <source>
        <dbReference type="ARBA" id="ARBA00022989"/>
    </source>
</evidence>
<feature type="transmembrane region" description="Helical" evidence="7">
    <location>
        <begin position="282"/>
        <end position="302"/>
    </location>
</feature>
<dbReference type="GO" id="GO:0055085">
    <property type="term" value="P:transmembrane transport"/>
    <property type="evidence" value="ECO:0007669"/>
    <property type="project" value="InterPro"/>
</dbReference>
<dbReference type="SUPFAM" id="SSF161098">
    <property type="entry name" value="MetI-like"/>
    <property type="match status" value="1"/>
</dbReference>
<dbReference type="AlphaFoldDB" id="A0AAU8DPU6"/>
<dbReference type="CDD" id="cd06261">
    <property type="entry name" value="TM_PBP2"/>
    <property type="match status" value="1"/>
</dbReference>
<organism evidence="9">
    <name type="scientific">Nakamurella sp. A5-74</name>
    <dbReference type="NCBI Taxonomy" id="3158264"/>
    <lineage>
        <taxon>Bacteria</taxon>
        <taxon>Bacillati</taxon>
        <taxon>Actinomycetota</taxon>
        <taxon>Actinomycetes</taxon>
        <taxon>Nakamurellales</taxon>
        <taxon>Nakamurellaceae</taxon>
        <taxon>Nakamurella</taxon>
    </lineage>
</organism>
<dbReference type="Pfam" id="PF00528">
    <property type="entry name" value="BPD_transp_1"/>
    <property type="match status" value="1"/>
</dbReference>
<name>A0AAU8DPU6_9ACTN</name>
<gene>
    <name evidence="9" type="ORF">ABLG96_19440</name>
</gene>
<dbReference type="InterPro" id="IPR000515">
    <property type="entry name" value="MetI-like"/>
</dbReference>
<dbReference type="InterPro" id="IPR051393">
    <property type="entry name" value="ABC_transporter_permease"/>
</dbReference>
<evidence type="ECO:0000259" key="8">
    <source>
        <dbReference type="PROSITE" id="PS50928"/>
    </source>
</evidence>
<feature type="transmembrane region" description="Helical" evidence="7">
    <location>
        <begin position="176"/>
        <end position="199"/>
    </location>
</feature>
<keyword evidence="6 7" id="KW-0472">Membrane</keyword>
<dbReference type="PANTHER" id="PTHR30193">
    <property type="entry name" value="ABC TRANSPORTER PERMEASE PROTEIN"/>
    <property type="match status" value="1"/>
</dbReference>
<sequence>MTLTATPPVVGALDADHRAAPTPRRGRTRWQPAWLFAAPSLLILGVFIVYPLTQSFWYSLHDWRIGATDQIWLGAGNYRRLLTDDRFWNALRVTAIFSVVCLAVQLVLGYCAAAALLRDTWFNRLVRSAFFFPTIVSLASIGMVWRFLLDPSIGLVAGLTSALGAEPVSWLQDPDLALPTVIFVNVWKNLGFTMIILLAGLKGVPEHLYEAATLDGANPRQRTWHVTLPSIRPTLLFTSMILMINSLQVFDLVYVMTDGGPLFATDTMVTMMYREGFENFDIGYASALAWVLFALILLLSALQLRLFRYNDVD</sequence>
<dbReference type="GO" id="GO:0005886">
    <property type="term" value="C:plasma membrane"/>
    <property type="evidence" value="ECO:0007669"/>
    <property type="project" value="UniProtKB-SubCell"/>
</dbReference>
<protein>
    <submittedName>
        <fullName evidence="9">Sugar ABC transporter permease</fullName>
    </submittedName>
</protein>
<keyword evidence="5 7" id="KW-1133">Transmembrane helix</keyword>
<feature type="transmembrane region" description="Helical" evidence="7">
    <location>
        <begin position="33"/>
        <end position="53"/>
    </location>
</feature>
<evidence type="ECO:0000256" key="2">
    <source>
        <dbReference type="ARBA" id="ARBA00022448"/>
    </source>
</evidence>
<evidence type="ECO:0000313" key="9">
    <source>
        <dbReference type="EMBL" id="XCG63348.1"/>
    </source>
</evidence>
<comment type="similarity">
    <text evidence="7">Belongs to the binding-protein-dependent transport system permease family.</text>
</comment>
<evidence type="ECO:0000256" key="7">
    <source>
        <dbReference type="RuleBase" id="RU363032"/>
    </source>
</evidence>
<feature type="transmembrane region" description="Helical" evidence="7">
    <location>
        <begin position="95"/>
        <end position="117"/>
    </location>
</feature>
<keyword evidence="4 7" id="KW-0812">Transmembrane</keyword>
<dbReference type="RefSeq" id="WP_353648963.1">
    <property type="nucleotide sequence ID" value="NZ_CP159218.1"/>
</dbReference>
<reference evidence="9" key="1">
    <citation type="submission" date="2024-05" db="EMBL/GenBank/DDBJ databases">
        <authorList>
            <person name="Cai S.Y."/>
            <person name="Jin L.M."/>
            <person name="Li H.R."/>
        </authorList>
    </citation>
    <scope>NUCLEOTIDE SEQUENCE</scope>
    <source>
        <strain evidence="9">A5-74</strain>
    </source>
</reference>
<accession>A0AAU8DPU6</accession>
<dbReference type="PANTHER" id="PTHR30193:SF37">
    <property type="entry name" value="INNER MEMBRANE ABC TRANSPORTER PERMEASE PROTEIN YCJO"/>
    <property type="match status" value="1"/>
</dbReference>
<dbReference type="PROSITE" id="PS50928">
    <property type="entry name" value="ABC_TM1"/>
    <property type="match status" value="1"/>
</dbReference>